<evidence type="ECO:0000313" key="1">
    <source>
        <dbReference type="EMBL" id="MEZ0494653.1"/>
    </source>
</evidence>
<organism evidence="1 2">
    <name type="scientific">Kineococcus mangrovi</name>
    <dbReference type="NCBI Taxonomy" id="1660183"/>
    <lineage>
        <taxon>Bacteria</taxon>
        <taxon>Bacillati</taxon>
        <taxon>Actinomycetota</taxon>
        <taxon>Actinomycetes</taxon>
        <taxon>Kineosporiales</taxon>
        <taxon>Kineosporiaceae</taxon>
        <taxon>Kineococcus</taxon>
    </lineage>
</organism>
<dbReference type="RefSeq" id="WP_370720885.1">
    <property type="nucleotide sequence ID" value="NZ_JBGGTQ010000016.1"/>
</dbReference>
<reference evidence="1 2" key="1">
    <citation type="submission" date="2024-07" db="EMBL/GenBank/DDBJ databases">
        <authorList>
            <person name="Thanompreechachai J."/>
            <person name="Duangmal K."/>
        </authorList>
    </citation>
    <scope>NUCLEOTIDE SEQUENCE [LARGE SCALE GENOMIC DNA]</scope>
    <source>
        <strain evidence="1 2">TBRC 1896</strain>
    </source>
</reference>
<accession>A0ABV4IAB4</accession>
<protein>
    <submittedName>
        <fullName evidence="1">Cold shock domain-containing protein</fullName>
    </submittedName>
</protein>
<name>A0ABV4IAB4_9ACTN</name>
<proteinExistence type="predicted"/>
<evidence type="ECO:0000313" key="2">
    <source>
        <dbReference type="Proteomes" id="UP001566476"/>
    </source>
</evidence>
<dbReference type="Proteomes" id="UP001566476">
    <property type="component" value="Unassembled WGS sequence"/>
</dbReference>
<sequence length="98" mass="11030">MAILATIRRWNTHRARGVLDSPETPGGCWAHLSHIARPGPWDVQPGDEYMLEWEHAQQDGFAYRAVRMWPAGTAPIDPVVRHNSSAYSSSLTLTFDED</sequence>
<dbReference type="EMBL" id="JBGGTQ010000016">
    <property type="protein sequence ID" value="MEZ0494653.1"/>
    <property type="molecule type" value="Genomic_DNA"/>
</dbReference>
<keyword evidence="2" id="KW-1185">Reference proteome</keyword>
<comment type="caution">
    <text evidence="1">The sequence shown here is derived from an EMBL/GenBank/DDBJ whole genome shotgun (WGS) entry which is preliminary data.</text>
</comment>
<gene>
    <name evidence="1" type="ORF">AB2L28_20645</name>
</gene>